<dbReference type="GO" id="GO:0008999">
    <property type="term" value="F:protein-N-terminal-alanine acetyltransferase activity"/>
    <property type="evidence" value="ECO:0007669"/>
    <property type="project" value="TreeGrafter"/>
</dbReference>
<dbReference type="InterPro" id="IPR016181">
    <property type="entry name" value="Acyl_CoA_acyltransferase"/>
</dbReference>
<dbReference type="Gene3D" id="3.40.630.30">
    <property type="match status" value="1"/>
</dbReference>
<dbReference type="eggNOG" id="COG1670">
    <property type="taxonomic scope" value="Bacteria"/>
</dbReference>
<dbReference type="PANTHER" id="PTHR43441:SF10">
    <property type="entry name" value="ACETYLTRANSFERASE"/>
    <property type="match status" value="1"/>
</dbReference>
<keyword evidence="2" id="KW-0808">Transferase</keyword>
<organism evidence="2 3">
    <name type="scientific">Rhodanobacter thiooxydans</name>
    <dbReference type="NCBI Taxonomy" id="416169"/>
    <lineage>
        <taxon>Bacteria</taxon>
        <taxon>Pseudomonadati</taxon>
        <taxon>Pseudomonadota</taxon>
        <taxon>Gammaproteobacteria</taxon>
        <taxon>Lysobacterales</taxon>
        <taxon>Rhodanobacteraceae</taxon>
        <taxon>Rhodanobacter</taxon>
    </lineage>
</organism>
<dbReference type="GO" id="GO:1990189">
    <property type="term" value="F:protein N-terminal-serine acetyltransferase activity"/>
    <property type="evidence" value="ECO:0007669"/>
    <property type="project" value="TreeGrafter"/>
</dbReference>
<proteinExistence type="predicted"/>
<dbReference type="RefSeq" id="WP_008439444.1">
    <property type="nucleotide sequence ID" value="NZ_LVJS01000041.1"/>
</dbReference>
<evidence type="ECO:0000313" key="3">
    <source>
        <dbReference type="Proteomes" id="UP000076131"/>
    </source>
</evidence>
<dbReference type="SUPFAM" id="SSF55729">
    <property type="entry name" value="Acyl-CoA N-acyltransferases (Nat)"/>
    <property type="match status" value="1"/>
</dbReference>
<gene>
    <name evidence="2" type="ORF">RHOFW104T7_12610</name>
</gene>
<reference evidence="2 3" key="1">
    <citation type="journal article" date="2016" name="MBio">
        <title>Lateral Gene Transfer in a Heavy Metal-Contaminated-Groundwater Microbial Community.</title>
        <authorList>
            <person name="Hemme C.L."/>
            <person name="Green S.J."/>
            <person name="Rishishwar L."/>
            <person name="Prakash O."/>
            <person name="Pettenato A."/>
            <person name="Chakraborty R."/>
            <person name="Deutschbauer A.M."/>
            <person name="Van Nostrand J.D."/>
            <person name="Wu L."/>
            <person name="He Z."/>
            <person name="Jordan I.K."/>
            <person name="Hazen T.C."/>
            <person name="Arkin A.P."/>
            <person name="Kostka J.E."/>
            <person name="Zhou J."/>
        </authorList>
    </citation>
    <scope>NUCLEOTIDE SEQUENCE [LARGE SCALE GENOMIC DNA]</scope>
    <source>
        <strain evidence="2 3">FW104-T7</strain>
    </source>
</reference>
<dbReference type="STRING" id="416169.RHOFW104T7_12610"/>
<evidence type="ECO:0000259" key="1">
    <source>
        <dbReference type="PROSITE" id="PS51186"/>
    </source>
</evidence>
<dbReference type="InterPro" id="IPR051908">
    <property type="entry name" value="Ribosomal_N-acetyltransferase"/>
</dbReference>
<dbReference type="EMBL" id="LVJS01000041">
    <property type="protein sequence ID" value="KZC23722.1"/>
    <property type="molecule type" value="Genomic_DNA"/>
</dbReference>
<dbReference type="GO" id="GO:0005737">
    <property type="term" value="C:cytoplasm"/>
    <property type="evidence" value="ECO:0007669"/>
    <property type="project" value="TreeGrafter"/>
</dbReference>
<accession>A0A154QHC9</accession>
<protein>
    <submittedName>
        <fullName evidence="2">GCN5 family acetyltransferase</fullName>
    </submittedName>
</protein>
<evidence type="ECO:0000313" key="2">
    <source>
        <dbReference type="EMBL" id="KZC23722.1"/>
    </source>
</evidence>
<comment type="caution">
    <text evidence="2">The sequence shown here is derived from an EMBL/GenBank/DDBJ whole genome shotgun (WGS) entry which is preliminary data.</text>
</comment>
<dbReference type="AlphaFoldDB" id="A0A154QHC9"/>
<dbReference type="Pfam" id="PF13302">
    <property type="entry name" value="Acetyltransf_3"/>
    <property type="match status" value="1"/>
</dbReference>
<dbReference type="InterPro" id="IPR000182">
    <property type="entry name" value="GNAT_dom"/>
</dbReference>
<sequence length="208" mass="22278">MNTSDGGQQGVERIATTCLLREGGIVVRPLAPGDAEPLYRAVRSSVESLSYWLPWCRPNYALADAAAWVEHGMASWAAGSEFPLGVFDTAGALLGGTGVNRIDRAHGVGNLGYWVCDAARNRGVATRAARAAARLGFDVLGLTRLEIVVLPHNAASRRVAEKLGALREVEARNRVLFHGRPERAVVYSLIPDDLADGWADSARHGGPR</sequence>
<dbReference type="PROSITE" id="PS51186">
    <property type="entry name" value="GNAT"/>
    <property type="match status" value="1"/>
</dbReference>
<dbReference type="Proteomes" id="UP000076131">
    <property type="component" value="Unassembled WGS sequence"/>
</dbReference>
<dbReference type="PANTHER" id="PTHR43441">
    <property type="entry name" value="RIBOSOMAL-PROTEIN-SERINE ACETYLTRANSFERASE"/>
    <property type="match status" value="1"/>
</dbReference>
<name>A0A154QHC9_9GAMM</name>
<feature type="domain" description="N-acetyltransferase" evidence="1">
    <location>
        <begin position="25"/>
        <end position="192"/>
    </location>
</feature>
<keyword evidence="3" id="KW-1185">Reference proteome</keyword>